<sequence length="354" mass="38910">MILRIGVKIDLNHPSDLEHPDPGTRYDQVSVKALITSSSSSPAVLAHAGSLQSKGQDHRQLDANAAYGFTLRRHVLPTEFLRANKTANMPIHQVPLAALLHSNLESWPLRVVANGKAVAVEVFRSRQEAVFHSLLSKRTRDHFPKLDLNEFIKSAHQRLSGTVNYSGVKDLNDWSYRFKLTELAAKETAEMMVAKLPVTQSQDLLNRMQALEEENQPLKAAGGPSQAVQPSAKNQMPRPATVSQEHATLLLRFQKFESQAQEPKHLSNNLSGTSTQAVAGWIRANCGCGDATVKERHTSMMTEIQDLIKNAPAGVLPDRGSLLVSWGATVEQAANRKNEALIFKLLAACAALRE</sequence>
<accession>A0A812S0R6</accession>
<feature type="region of interest" description="Disordered" evidence="1">
    <location>
        <begin position="217"/>
        <end position="237"/>
    </location>
</feature>
<gene>
    <name evidence="2" type="ORF">SNAT2548_LOCUS25449</name>
</gene>
<comment type="caution">
    <text evidence="2">The sequence shown here is derived from an EMBL/GenBank/DDBJ whole genome shotgun (WGS) entry which is preliminary data.</text>
</comment>
<evidence type="ECO:0000313" key="2">
    <source>
        <dbReference type="EMBL" id="CAE7459107.1"/>
    </source>
</evidence>
<evidence type="ECO:0000256" key="1">
    <source>
        <dbReference type="SAM" id="MobiDB-lite"/>
    </source>
</evidence>
<organism evidence="2 3">
    <name type="scientific">Symbiodinium natans</name>
    <dbReference type="NCBI Taxonomy" id="878477"/>
    <lineage>
        <taxon>Eukaryota</taxon>
        <taxon>Sar</taxon>
        <taxon>Alveolata</taxon>
        <taxon>Dinophyceae</taxon>
        <taxon>Suessiales</taxon>
        <taxon>Symbiodiniaceae</taxon>
        <taxon>Symbiodinium</taxon>
    </lineage>
</organism>
<name>A0A812S0R6_9DINO</name>
<keyword evidence="3" id="KW-1185">Reference proteome</keyword>
<dbReference type="Proteomes" id="UP000604046">
    <property type="component" value="Unassembled WGS sequence"/>
</dbReference>
<evidence type="ECO:0000313" key="3">
    <source>
        <dbReference type="Proteomes" id="UP000604046"/>
    </source>
</evidence>
<dbReference type="AlphaFoldDB" id="A0A812S0R6"/>
<proteinExistence type="predicted"/>
<protein>
    <submittedName>
        <fullName evidence="2">Uncharacterized protein</fullName>
    </submittedName>
</protein>
<dbReference type="OrthoDB" id="429690at2759"/>
<reference evidence="2" key="1">
    <citation type="submission" date="2021-02" db="EMBL/GenBank/DDBJ databases">
        <authorList>
            <person name="Dougan E. K."/>
            <person name="Rhodes N."/>
            <person name="Thang M."/>
            <person name="Chan C."/>
        </authorList>
    </citation>
    <scope>NUCLEOTIDE SEQUENCE</scope>
</reference>
<dbReference type="EMBL" id="CAJNDS010002394">
    <property type="protein sequence ID" value="CAE7459107.1"/>
    <property type="molecule type" value="Genomic_DNA"/>
</dbReference>